<reference evidence="2" key="1">
    <citation type="journal article" date="2016" name="Nat. Biotechnol.">
        <title>Sequencing wild and cultivated cassava and related species reveals extensive interspecific hybridization and genetic diversity.</title>
        <authorList>
            <person name="Bredeson J.V."/>
            <person name="Lyons J.B."/>
            <person name="Prochnik S.E."/>
            <person name="Wu G.A."/>
            <person name="Ha C.M."/>
            <person name="Edsinger-Gonzales E."/>
            <person name="Grimwood J."/>
            <person name="Schmutz J."/>
            <person name="Rabbi I.Y."/>
            <person name="Egesi C."/>
            <person name="Nauluvula P."/>
            <person name="Lebot V."/>
            <person name="Ndunguru J."/>
            <person name="Mkamilo G."/>
            <person name="Bart R.S."/>
            <person name="Setter T.L."/>
            <person name="Gleadow R.M."/>
            <person name="Kulakow P."/>
            <person name="Ferguson M.E."/>
            <person name="Rounsley S."/>
            <person name="Rokhsar D.S."/>
        </authorList>
    </citation>
    <scope>NUCLEOTIDE SEQUENCE [LARGE SCALE GENOMIC DNA]</scope>
    <source>
        <strain evidence="2">cv. AM560-2</strain>
    </source>
</reference>
<evidence type="ECO:0000313" key="2">
    <source>
        <dbReference type="Proteomes" id="UP000091857"/>
    </source>
</evidence>
<name>A0ACB7HH92_MANES</name>
<accession>A0ACB7HH92</accession>
<sequence>MSNSEVLESSAGLFQLRFFMLDFSSNLYLEIQYMPCRNQMKMAWVANRERPLIDTYAILNITEDGKLVIINSNGTFVALNSEQPIMSGNARATLLDSGNLVLKVGEQIVWESFDHPTDTILPGMKLGLFDLKMRQPRKQFLTSWLSPQNPAPGAFTLGVDPNNTKQLVIWERKVIYWRSGIWNGYNFSYLPGLDHKFDTFSFLYSSNENESYFTFTVENTSVSPWIEIDSSGKTVLFELSGDNGFTFESNLTCDDTTLSWSKECVLFEPSKCGSGNVFTQTSGSMSSWEYLNNSELGLSDCRKICTTNCSCNAYASAEPDGTGCKFNRGRKLDNQNSQEVIYIRNNTIVGRGKIFSQLNSSFLTSYLAGKCGSSENRDCQISKLFSIIEMATDHFSDVNKLGQGGFGIVYKGKLPDGLEVAVKRLSKRSGQGQEEFKNEIVLISRLQHRNLIRLLGCCFERKGNILIYEYMPNKSLDSFVFNSTKWSLVDWNKRFCIIEGIAQGLLYLHQYSRLRVIHRDLKTSNVCWMDESQANTNRIIGTYGYMSPEYAMDGSFSVKYDVFSFRVMLLEIISGKKNSGFYLFNSFLNLLGYVNGRGAELVDPRLGETCSANDVLHCVQIALLCVQERPADRPTMLEVVSMLNNKMMLLPAPKEPAFLITSRLHDAGLHKNPRSCSLNHLTISDLEAR</sequence>
<evidence type="ECO:0000313" key="1">
    <source>
        <dbReference type="EMBL" id="KAG8652063.1"/>
    </source>
</evidence>
<protein>
    <submittedName>
        <fullName evidence="1">Uncharacterized protein</fullName>
    </submittedName>
</protein>
<organism evidence="1 2">
    <name type="scientific">Manihot esculenta</name>
    <name type="common">Cassava</name>
    <name type="synonym">Jatropha manihot</name>
    <dbReference type="NCBI Taxonomy" id="3983"/>
    <lineage>
        <taxon>Eukaryota</taxon>
        <taxon>Viridiplantae</taxon>
        <taxon>Streptophyta</taxon>
        <taxon>Embryophyta</taxon>
        <taxon>Tracheophyta</taxon>
        <taxon>Spermatophyta</taxon>
        <taxon>Magnoliopsida</taxon>
        <taxon>eudicotyledons</taxon>
        <taxon>Gunneridae</taxon>
        <taxon>Pentapetalae</taxon>
        <taxon>rosids</taxon>
        <taxon>fabids</taxon>
        <taxon>Malpighiales</taxon>
        <taxon>Euphorbiaceae</taxon>
        <taxon>Crotonoideae</taxon>
        <taxon>Manihoteae</taxon>
        <taxon>Manihot</taxon>
    </lineage>
</organism>
<keyword evidence="2" id="KW-1185">Reference proteome</keyword>
<proteinExistence type="predicted"/>
<dbReference type="EMBL" id="CM004392">
    <property type="protein sequence ID" value="KAG8652063.1"/>
    <property type="molecule type" value="Genomic_DNA"/>
</dbReference>
<gene>
    <name evidence="1" type="ORF">MANES_06G053500v8</name>
</gene>
<comment type="caution">
    <text evidence="1">The sequence shown here is derived from an EMBL/GenBank/DDBJ whole genome shotgun (WGS) entry which is preliminary data.</text>
</comment>
<dbReference type="Proteomes" id="UP000091857">
    <property type="component" value="Chromosome 6"/>
</dbReference>